<evidence type="ECO:0000256" key="1">
    <source>
        <dbReference type="SAM" id="MobiDB-lite"/>
    </source>
</evidence>
<dbReference type="Proteomes" id="UP000664132">
    <property type="component" value="Unassembled WGS sequence"/>
</dbReference>
<protein>
    <recommendedName>
        <fullName evidence="2">C2H2-type domain-containing protein</fullName>
    </recommendedName>
</protein>
<dbReference type="OrthoDB" id="4760831at2759"/>
<dbReference type="Pfam" id="PF26176">
    <property type="entry name" value="zf_C2H2_17_2"/>
    <property type="match status" value="1"/>
</dbReference>
<feature type="domain" description="C2H2-type" evidence="2">
    <location>
        <begin position="729"/>
        <end position="755"/>
    </location>
</feature>
<evidence type="ECO:0000313" key="3">
    <source>
        <dbReference type="EMBL" id="KAG4420923.1"/>
    </source>
</evidence>
<feature type="region of interest" description="Disordered" evidence="1">
    <location>
        <begin position="639"/>
        <end position="661"/>
    </location>
</feature>
<name>A0A8H7TLG6_9HELO</name>
<organism evidence="3 4">
    <name type="scientific">Cadophora malorum</name>
    <dbReference type="NCBI Taxonomy" id="108018"/>
    <lineage>
        <taxon>Eukaryota</taxon>
        <taxon>Fungi</taxon>
        <taxon>Dikarya</taxon>
        <taxon>Ascomycota</taxon>
        <taxon>Pezizomycotina</taxon>
        <taxon>Leotiomycetes</taxon>
        <taxon>Helotiales</taxon>
        <taxon>Ploettnerulaceae</taxon>
        <taxon>Cadophora</taxon>
    </lineage>
</organism>
<feature type="compositionally biased region" description="Basic and acidic residues" evidence="1">
    <location>
        <begin position="826"/>
        <end position="836"/>
    </location>
</feature>
<dbReference type="Pfam" id="PF26177">
    <property type="entry name" value="zf_C2H2_17_1st"/>
    <property type="match status" value="1"/>
</dbReference>
<proteinExistence type="predicted"/>
<dbReference type="InterPro" id="IPR059009">
    <property type="entry name" value="Znf_C2H2_17_1st"/>
</dbReference>
<gene>
    <name evidence="3" type="ORF">IFR04_005900</name>
</gene>
<dbReference type="InterPro" id="IPR013087">
    <property type="entry name" value="Znf_C2H2_type"/>
</dbReference>
<accession>A0A8H7TLG6</accession>
<dbReference type="SMART" id="SM00355">
    <property type="entry name" value="ZnF_C2H2"/>
    <property type="match status" value="2"/>
</dbReference>
<keyword evidence="4" id="KW-1185">Reference proteome</keyword>
<feature type="domain" description="C2H2-type" evidence="2">
    <location>
        <begin position="765"/>
        <end position="795"/>
    </location>
</feature>
<evidence type="ECO:0000259" key="2">
    <source>
        <dbReference type="SMART" id="SM00355"/>
    </source>
</evidence>
<dbReference type="InterPro" id="IPR059095">
    <property type="entry name" value="Znf_C2H2_17_2nd"/>
</dbReference>
<sequence length="860" mass="96969">MIYFLYNDTASPYHKVYVLLIAWKPQDPKLPVAFELCRLQSVFKDIYYYEVEEFEIPDDDSHAERSEKIDAFVKLNKNSRDDLKIVYYAGHGRLSATKELIWYPEPERKNHKSPRVKWSGIQTSLEMARSDVLILLDCCSSGVIHASDGDGITELICACGYDAAANGLLSNKPTFTVGALSSAVYTRMQSHMKQGVVNERYPSPMHFVFAPEDSFHRSISLSALKPDVVQPNIPVGNTSKLSCPQDKEVHSAPSELRHINKRRHLEDNEVASSTSPTHHSFVPVDTKDLVTGGDYLGGQIAAQGCPLKDSLYPRDGPRILFLVRFNEDIGPENLSMELFKDWMSSCPAAVDEIRIEASYKCFSTLIFVTMPLAMQAYMLKHPAVMALGAVKSSITIPVLAKAEECQAQKASTNETIAARKIKEDESSPREYQENWTTEMRTWDKAEDEFSTKMALTPEVGKLITLLKSSLQPSSKLARSKLAAFVTQWKRLLQDDLEYDKYLKDFYQDRYAEEKDSGSTLPDEPESTISRLSQGSASRFKTVDSSLSPDNTSSYLSYDSGISLTGLLDESGYLQNSRWSSNQYHPPKDFRRESPFYSTSRTKGHFSYHDDNAVGQLNPSEFESFKAKSKEASLYQPLSIDRPQLTGQQTAMPTPPSSRPRNATFQVAGKPTLDIQDDARIHPLYKDARPGTDGLYHCPWANDPQSICCHRPDKLKCNYDKFVDSHLKPYRCQVVSCQDMKFSSTACVLRHEREAHGLHGHGEKPFLCTYEGCERSVPGNGFPRRWNLKDHLKRVHDNPGSRYNSRTPSPHRKGPGKISKPSPGIDSRPEDEKKASDLLDWSDLGDQEDEKEYQALAKRLA</sequence>
<reference evidence="3" key="1">
    <citation type="submission" date="2021-02" db="EMBL/GenBank/DDBJ databases">
        <title>Genome sequence Cadophora malorum strain M34.</title>
        <authorList>
            <person name="Stefanovic E."/>
            <person name="Vu D."/>
            <person name="Scully C."/>
            <person name="Dijksterhuis J."/>
            <person name="Roader J."/>
            <person name="Houbraken J."/>
        </authorList>
    </citation>
    <scope>NUCLEOTIDE SEQUENCE</scope>
    <source>
        <strain evidence="3">M34</strain>
    </source>
</reference>
<feature type="region of interest" description="Disordered" evidence="1">
    <location>
        <begin position="793"/>
        <end position="860"/>
    </location>
</feature>
<evidence type="ECO:0000313" key="4">
    <source>
        <dbReference type="Proteomes" id="UP000664132"/>
    </source>
</evidence>
<dbReference type="AlphaFoldDB" id="A0A8H7TLG6"/>
<dbReference type="EMBL" id="JAFJYH010000074">
    <property type="protein sequence ID" value="KAG4420923.1"/>
    <property type="molecule type" value="Genomic_DNA"/>
</dbReference>
<comment type="caution">
    <text evidence="3">The sequence shown here is derived from an EMBL/GenBank/DDBJ whole genome shotgun (WGS) entry which is preliminary data.</text>
</comment>
<dbReference type="Gene3D" id="3.30.160.60">
    <property type="entry name" value="Classic Zinc Finger"/>
    <property type="match status" value="1"/>
</dbReference>
<feature type="region of interest" description="Disordered" evidence="1">
    <location>
        <begin position="513"/>
        <end position="534"/>
    </location>
</feature>